<feature type="region of interest" description="Disordered" evidence="7">
    <location>
        <begin position="101"/>
        <end position="134"/>
    </location>
</feature>
<keyword evidence="8" id="KW-0812">Transmembrane</keyword>
<name>A0A1N6UP24_9ACTN</name>
<keyword evidence="6" id="KW-0482">Metalloprotease</keyword>
<evidence type="ECO:0000256" key="6">
    <source>
        <dbReference type="ARBA" id="ARBA00023049"/>
    </source>
</evidence>
<dbReference type="Proteomes" id="UP000186096">
    <property type="component" value="Unassembled WGS sequence"/>
</dbReference>
<evidence type="ECO:0000256" key="3">
    <source>
        <dbReference type="ARBA" id="ARBA00022723"/>
    </source>
</evidence>
<keyword evidence="8" id="KW-1133">Transmembrane helix</keyword>
<feature type="domain" description="Peptidase M48" evidence="9">
    <location>
        <begin position="305"/>
        <end position="489"/>
    </location>
</feature>
<gene>
    <name evidence="10" type="ORF">SAMN05421833_10398</name>
</gene>
<dbReference type="EMBL" id="FTNI01000003">
    <property type="protein sequence ID" value="SIQ67349.1"/>
    <property type="molecule type" value="Genomic_DNA"/>
</dbReference>
<reference evidence="11" key="1">
    <citation type="submission" date="2017-01" db="EMBL/GenBank/DDBJ databases">
        <authorList>
            <person name="Varghese N."/>
            <person name="Submissions S."/>
        </authorList>
    </citation>
    <scope>NUCLEOTIDE SEQUENCE [LARGE SCALE GENOMIC DNA]</scope>
    <source>
        <strain evidence="11">ATCC 12950</strain>
    </source>
</reference>
<dbReference type="AlphaFoldDB" id="A0A1N6UP24"/>
<evidence type="ECO:0000256" key="8">
    <source>
        <dbReference type="SAM" id="Phobius"/>
    </source>
</evidence>
<organism evidence="10 11">
    <name type="scientific">Microbispora rosea</name>
    <dbReference type="NCBI Taxonomy" id="58117"/>
    <lineage>
        <taxon>Bacteria</taxon>
        <taxon>Bacillati</taxon>
        <taxon>Actinomycetota</taxon>
        <taxon>Actinomycetes</taxon>
        <taxon>Streptosporangiales</taxon>
        <taxon>Streptosporangiaceae</taxon>
        <taxon>Microbispora</taxon>
    </lineage>
</organism>
<accession>A0A1N6UP24</accession>
<dbReference type="STRING" id="58117.SAMN05421833_10398"/>
<evidence type="ECO:0000256" key="5">
    <source>
        <dbReference type="ARBA" id="ARBA00022833"/>
    </source>
</evidence>
<dbReference type="GO" id="GO:0004222">
    <property type="term" value="F:metalloendopeptidase activity"/>
    <property type="evidence" value="ECO:0007669"/>
    <property type="project" value="InterPro"/>
</dbReference>
<evidence type="ECO:0000313" key="10">
    <source>
        <dbReference type="EMBL" id="SIQ67349.1"/>
    </source>
</evidence>
<keyword evidence="2 10" id="KW-0645">Protease</keyword>
<dbReference type="Pfam" id="PF01435">
    <property type="entry name" value="Peptidase_M48"/>
    <property type="match status" value="1"/>
</dbReference>
<feature type="transmembrane region" description="Helical" evidence="8">
    <location>
        <begin position="253"/>
        <end position="281"/>
    </location>
</feature>
<dbReference type="GO" id="GO:0006508">
    <property type="term" value="P:proteolysis"/>
    <property type="evidence" value="ECO:0007669"/>
    <property type="project" value="UniProtKB-KW"/>
</dbReference>
<keyword evidence="5" id="KW-0862">Zinc</keyword>
<dbReference type="InterPro" id="IPR001915">
    <property type="entry name" value="Peptidase_M48"/>
</dbReference>
<dbReference type="RefSeq" id="WP_076433326.1">
    <property type="nucleotide sequence ID" value="NZ_FTNI01000003.1"/>
</dbReference>
<keyword evidence="8" id="KW-0472">Membrane</keyword>
<proteinExistence type="predicted"/>
<sequence>MELVGAWSRRLAERLTPHEIDFAAEVGAAYAEGGERRRRLFDPGDGGETGGFAPGAGIGELPVILDALRAVAGHLHTFLADGMIGNTLAVYALIQARRGTETSSPERAAVRGPSSPGPSSPSRTDPGRTDPGQGRLLDQAIDLLTERLVAYGISRERAEQQTYRLLETVFAPGNTLEEIEALLTALLATPPAAPLPEPRLGGRSRSWMLPPWLWFYLIACLPVGVPGLIGDWIRQATDYWGLMTDSSVGVARTAGIVLGVASITQLFPVLVLLGAMASLLLPASRGRRVERRHDLRVSDNPVIGEIAAFVRRQDPSIAIRFSESSRMLARVYPVGWRKARIAVFLPLTVLWRADREAAEAVLLHEIAHRRQRDQHVVGLASPFTWLVRVWGPIFVLAGLLPITLYATFGGVAGRLLIGQLLVLAVAVPRMLLMPVMALWLAELSADRLAVRERGADVLIRALDRERALPRGRLRRAGGLLTHPPLGLRRKVAEGRFHGLTGLAVAWPATLVVRLVLVSAVALPAFMLIGEDAGAAIAHVFQSIADGLAFDRLILAGSTVLLVVWPWIVRTRHDDRRNAQFIPYALAAVLPLALYSASFLGNVPTG</sequence>
<feature type="transmembrane region" description="Helical" evidence="8">
    <location>
        <begin position="548"/>
        <end position="568"/>
    </location>
</feature>
<comment type="cofactor">
    <cofactor evidence="1">
        <name>Zn(2+)</name>
        <dbReference type="ChEBI" id="CHEBI:29105"/>
    </cofactor>
</comment>
<evidence type="ECO:0000256" key="7">
    <source>
        <dbReference type="SAM" id="MobiDB-lite"/>
    </source>
</evidence>
<keyword evidence="4" id="KW-0378">Hydrolase</keyword>
<evidence type="ECO:0000256" key="4">
    <source>
        <dbReference type="ARBA" id="ARBA00022801"/>
    </source>
</evidence>
<dbReference type="GO" id="GO:0046872">
    <property type="term" value="F:metal ion binding"/>
    <property type="evidence" value="ECO:0007669"/>
    <property type="project" value="UniProtKB-KW"/>
</dbReference>
<evidence type="ECO:0000259" key="9">
    <source>
        <dbReference type="Pfam" id="PF01435"/>
    </source>
</evidence>
<feature type="transmembrane region" description="Helical" evidence="8">
    <location>
        <begin position="420"/>
        <end position="441"/>
    </location>
</feature>
<feature type="transmembrane region" description="Helical" evidence="8">
    <location>
        <begin position="213"/>
        <end position="233"/>
    </location>
</feature>
<protein>
    <submittedName>
        <fullName evidence="10">Zn-dependent protease with chaperone function</fullName>
    </submittedName>
</protein>
<feature type="transmembrane region" description="Helical" evidence="8">
    <location>
        <begin position="498"/>
        <end position="528"/>
    </location>
</feature>
<feature type="transmembrane region" description="Helical" evidence="8">
    <location>
        <begin position="580"/>
        <end position="599"/>
    </location>
</feature>
<feature type="transmembrane region" description="Helical" evidence="8">
    <location>
        <begin position="389"/>
        <end position="408"/>
    </location>
</feature>
<keyword evidence="11" id="KW-1185">Reference proteome</keyword>
<keyword evidence="3" id="KW-0479">Metal-binding</keyword>
<evidence type="ECO:0000313" key="11">
    <source>
        <dbReference type="Proteomes" id="UP000186096"/>
    </source>
</evidence>
<evidence type="ECO:0000256" key="2">
    <source>
        <dbReference type="ARBA" id="ARBA00022670"/>
    </source>
</evidence>
<evidence type="ECO:0000256" key="1">
    <source>
        <dbReference type="ARBA" id="ARBA00001947"/>
    </source>
</evidence>